<dbReference type="PANTHER" id="PTHR30514">
    <property type="entry name" value="GLUCOKINASE"/>
    <property type="match status" value="1"/>
</dbReference>
<keyword evidence="4" id="KW-0175">Coiled coil</keyword>
<dbReference type="CDD" id="cd05013">
    <property type="entry name" value="SIS_RpiR"/>
    <property type="match status" value="1"/>
</dbReference>
<dbReference type="OrthoDB" id="3684496at2"/>
<dbReference type="SUPFAM" id="SSF46689">
    <property type="entry name" value="Homeodomain-like"/>
    <property type="match status" value="1"/>
</dbReference>
<evidence type="ECO:0000256" key="4">
    <source>
        <dbReference type="SAM" id="Coils"/>
    </source>
</evidence>
<dbReference type="Proteomes" id="UP000264883">
    <property type="component" value="Chromosome"/>
</dbReference>
<keyword evidence="8" id="KW-1185">Reference proteome</keyword>
<dbReference type="SUPFAM" id="SSF53697">
    <property type="entry name" value="SIS domain"/>
    <property type="match status" value="1"/>
</dbReference>
<dbReference type="Gene3D" id="1.10.10.10">
    <property type="entry name" value="Winged helix-like DNA-binding domain superfamily/Winged helix DNA-binding domain"/>
    <property type="match status" value="1"/>
</dbReference>
<name>A0A343JA10_9CLOT</name>
<dbReference type="GO" id="GO:1901135">
    <property type="term" value="P:carbohydrate derivative metabolic process"/>
    <property type="evidence" value="ECO:0007669"/>
    <property type="project" value="InterPro"/>
</dbReference>
<proteinExistence type="predicted"/>
<accession>A0A343JA10</accession>
<dbReference type="InterPro" id="IPR035472">
    <property type="entry name" value="RpiR-like_SIS"/>
</dbReference>
<feature type="domain" description="HTH rpiR-type" evidence="5">
    <location>
        <begin position="1"/>
        <end position="77"/>
    </location>
</feature>
<dbReference type="InterPro" id="IPR000281">
    <property type="entry name" value="HTH_RpiR"/>
</dbReference>
<reference evidence="7 8" key="1">
    <citation type="submission" date="2016-08" db="EMBL/GenBank/DDBJ databases">
        <title>Complete Genome Sequence Of The Indigo Reducing Clostridium isatidis DSM15098.</title>
        <authorList>
            <person name="Little G.T."/>
            <person name="Minton N.P."/>
        </authorList>
    </citation>
    <scope>NUCLEOTIDE SEQUENCE [LARGE SCALE GENOMIC DNA]</scope>
    <source>
        <strain evidence="7 8">DSM 15098</strain>
    </source>
</reference>
<gene>
    <name evidence="7" type="ORF">BEN51_02360</name>
</gene>
<dbReference type="GO" id="GO:0003677">
    <property type="term" value="F:DNA binding"/>
    <property type="evidence" value="ECO:0007669"/>
    <property type="project" value="UniProtKB-KW"/>
</dbReference>
<feature type="coiled-coil region" evidence="4">
    <location>
        <begin position="255"/>
        <end position="282"/>
    </location>
</feature>
<sequence length="284" mass="31729">MNILNYIKQNYESFTDREKLIADYLLTNKKSILGMSAKEIGNVTNTSAPTVVRFSKKIGFNTLNEMKLQLSIDLNAEDEASDFEYLAGDLSVKNIMYGIKNSIDAIMNQTISVLKEEELEKAINTLNKAKKIYIFSVGSSALVGKDFYYKLSRINKVCISHEDTHLQITSSALLEKGDVVIAISYSGHTKEVNICVENAKRQGVPVIAITKASINNPLAEIADIVLKVPFVEKSLREGAMSSRISQLAVIDMLFIGMARNNLRKVEEQLRLTRKAVEELKEVDN</sequence>
<evidence type="ECO:0000313" key="7">
    <source>
        <dbReference type="EMBL" id="ASW42368.1"/>
    </source>
</evidence>
<dbReference type="Gene3D" id="3.40.50.10490">
    <property type="entry name" value="Glucose-6-phosphate isomerase like protein, domain 1"/>
    <property type="match status" value="1"/>
</dbReference>
<dbReference type="KEGG" id="cia:BEN51_02360"/>
<dbReference type="GO" id="GO:0097367">
    <property type="term" value="F:carbohydrate derivative binding"/>
    <property type="evidence" value="ECO:0007669"/>
    <property type="project" value="InterPro"/>
</dbReference>
<organism evidence="7 8">
    <name type="scientific">Clostridium isatidis</name>
    <dbReference type="NCBI Taxonomy" id="182773"/>
    <lineage>
        <taxon>Bacteria</taxon>
        <taxon>Bacillati</taxon>
        <taxon>Bacillota</taxon>
        <taxon>Clostridia</taxon>
        <taxon>Eubacteriales</taxon>
        <taxon>Clostridiaceae</taxon>
        <taxon>Clostridium</taxon>
    </lineage>
</organism>
<dbReference type="EMBL" id="CP016786">
    <property type="protein sequence ID" value="ASW42368.1"/>
    <property type="molecule type" value="Genomic_DNA"/>
</dbReference>
<dbReference type="PANTHER" id="PTHR30514:SF1">
    <property type="entry name" value="HTH-TYPE TRANSCRIPTIONAL REGULATOR HEXR-RELATED"/>
    <property type="match status" value="1"/>
</dbReference>
<evidence type="ECO:0000256" key="3">
    <source>
        <dbReference type="ARBA" id="ARBA00023163"/>
    </source>
</evidence>
<evidence type="ECO:0000259" key="5">
    <source>
        <dbReference type="PROSITE" id="PS51071"/>
    </source>
</evidence>
<dbReference type="InterPro" id="IPR009057">
    <property type="entry name" value="Homeodomain-like_sf"/>
</dbReference>
<dbReference type="AlphaFoldDB" id="A0A343JA10"/>
<dbReference type="InterPro" id="IPR046348">
    <property type="entry name" value="SIS_dom_sf"/>
</dbReference>
<evidence type="ECO:0000256" key="1">
    <source>
        <dbReference type="ARBA" id="ARBA00023015"/>
    </source>
</evidence>
<dbReference type="Pfam" id="PF01380">
    <property type="entry name" value="SIS"/>
    <property type="match status" value="1"/>
</dbReference>
<dbReference type="PROSITE" id="PS51464">
    <property type="entry name" value="SIS"/>
    <property type="match status" value="1"/>
</dbReference>
<dbReference type="GO" id="GO:0003700">
    <property type="term" value="F:DNA-binding transcription factor activity"/>
    <property type="evidence" value="ECO:0007669"/>
    <property type="project" value="InterPro"/>
</dbReference>
<keyword evidence="2" id="KW-0238">DNA-binding</keyword>
<dbReference type="RefSeq" id="WP_119864500.1">
    <property type="nucleotide sequence ID" value="NZ_CP016786.1"/>
</dbReference>
<dbReference type="InterPro" id="IPR001347">
    <property type="entry name" value="SIS_dom"/>
</dbReference>
<protein>
    <submittedName>
        <fullName evidence="7">RpiR family transcriptional regulator</fullName>
    </submittedName>
</protein>
<keyword evidence="1" id="KW-0805">Transcription regulation</keyword>
<keyword evidence="3" id="KW-0804">Transcription</keyword>
<evidence type="ECO:0000313" key="8">
    <source>
        <dbReference type="Proteomes" id="UP000264883"/>
    </source>
</evidence>
<dbReference type="Pfam" id="PF01418">
    <property type="entry name" value="HTH_6"/>
    <property type="match status" value="1"/>
</dbReference>
<feature type="domain" description="SIS" evidence="6">
    <location>
        <begin position="122"/>
        <end position="263"/>
    </location>
</feature>
<evidence type="ECO:0000259" key="6">
    <source>
        <dbReference type="PROSITE" id="PS51464"/>
    </source>
</evidence>
<dbReference type="InterPro" id="IPR047640">
    <property type="entry name" value="RpiR-like"/>
</dbReference>
<dbReference type="PROSITE" id="PS51071">
    <property type="entry name" value="HTH_RPIR"/>
    <property type="match status" value="1"/>
</dbReference>
<dbReference type="InterPro" id="IPR036388">
    <property type="entry name" value="WH-like_DNA-bd_sf"/>
</dbReference>
<evidence type="ECO:0000256" key="2">
    <source>
        <dbReference type="ARBA" id="ARBA00023125"/>
    </source>
</evidence>